<name>A0A9P6HII6_9AGAM</name>
<evidence type="ECO:0000256" key="2">
    <source>
        <dbReference type="ARBA" id="ARBA00022729"/>
    </source>
</evidence>
<dbReference type="InterPro" id="IPR002130">
    <property type="entry name" value="Cyclophilin-type_PPIase_dom"/>
</dbReference>
<evidence type="ECO:0000259" key="7">
    <source>
        <dbReference type="PROSITE" id="PS50072"/>
    </source>
</evidence>
<dbReference type="PRINTS" id="PR00153">
    <property type="entry name" value="CSAPPISMRASE"/>
</dbReference>
<evidence type="ECO:0000256" key="4">
    <source>
        <dbReference type="ARBA" id="ARBA00023235"/>
    </source>
</evidence>
<accession>A0A9P6HII6</accession>
<keyword evidence="3 6" id="KW-0697">Rotamase</keyword>
<evidence type="ECO:0000313" key="8">
    <source>
        <dbReference type="EMBL" id="KAF9787780.1"/>
    </source>
</evidence>
<sequence>MPNGNVFFDVTIDSRPAGRIVLKLYDDVCPRTSRNFRELATGERGFGYKGSHFHRIVPEMMIQGGDLGPERDGTGGHSIYGPSFEDESFRYSHNRGGLLSMANRGPDTNSSQFFITTNPCTWCDKRNVIFGECIEGMDVVRKIQSYASDDIRRRPSVPCVIDRCGVLPE</sequence>
<dbReference type="FunFam" id="2.40.100.10:FF:000019">
    <property type="entry name" value="Peptidyl-prolyl cis-trans isomerase"/>
    <property type="match status" value="1"/>
</dbReference>
<dbReference type="PIRSF" id="PIRSF001467">
    <property type="entry name" value="Peptidylpro_ismrse"/>
    <property type="match status" value="1"/>
</dbReference>
<dbReference type="PANTHER" id="PTHR11071:SF561">
    <property type="entry name" value="PEPTIDYL-PROLYL CIS-TRANS ISOMERASE D-RELATED"/>
    <property type="match status" value="1"/>
</dbReference>
<keyword evidence="2" id="KW-0732">Signal</keyword>
<reference evidence="8" key="2">
    <citation type="submission" date="2020-11" db="EMBL/GenBank/DDBJ databases">
        <authorList>
            <consortium name="DOE Joint Genome Institute"/>
            <person name="Kuo A."/>
            <person name="Miyauchi S."/>
            <person name="Kiss E."/>
            <person name="Drula E."/>
            <person name="Kohler A."/>
            <person name="Sanchez-Garcia M."/>
            <person name="Andreopoulos B."/>
            <person name="Barry K.W."/>
            <person name="Bonito G."/>
            <person name="Buee M."/>
            <person name="Carver A."/>
            <person name="Chen C."/>
            <person name="Cichocki N."/>
            <person name="Clum A."/>
            <person name="Culley D."/>
            <person name="Crous P.W."/>
            <person name="Fauchery L."/>
            <person name="Girlanda M."/>
            <person name="Hayes R."/>
            <person name="Keri Z."/>
            <person name="Labutti K."/>
            <person name="Lipzen A."/>
            <person name="Lombard V."/>
            <person name="Magnuson J."/>
            <person name="Maillard F."/>
            <person name="Morin E."/>
            <person name="Murat C."/>
            <person name="Nolan M."/>
            <person name="Ohm R."/>
            <person name="Pangilinan J."/>
            <person name="Pereira M."/>
            <person name="Perotto S."/>
            <person name="Peter M."/>
            <person name="Riley R."/>
            <person name="Sitrit Y."/>
            <person name="Stielow B."/>
            <person name="Szollosi G."/>
            <person name="Zifcakova L."/>
            <person name="Stursova M."/>
            <person name="Spatafora J.W."/>
            <person name="Tedersoo L."/>
            <person name="Vaario L.-M."/>
            <person name="Yamada A."/>
            <person name="Yan M."/>
            <person name="Wang P."/>
            <person name="Xu J."/>
            <person name="Bruns T."/>
            <person name="Baldrian P."/>
            <person name="Vilgalys R."/>
            <person name="Henrissat B."/>
            <person name="Grigoriev I.V."/>
            <person name="Hibbett D."/>
            <person name="Nagy L.G."/>
            <person name="Martin F.M."/>
        </authorList>
    </citation>
    <scope>NUCLEOTIDE SEQUENCE</scope>
    <source>
        <strain evidence="8">UH-Tt-Lm1</strain>
    </source>
</reference>
<dbReference type="Proteomes" id="UP000736335">
    <property type="component" value="Unassembled WGS sequence"/>
</dbReference>
<dbReference type="PROSITE" id="PS50072">
    <property type="entry name" value="CSA_PPIASE_2"/>
    <property type="match status" value="1"/>
</dbReference>
<dbReference type="AlphaFoldDB" id="A0A9P6HII6"/>
<dbReference type="GO" id="GO:0016018">
    <property type="term" value="F:cyclosporin A binding"/>
    <property type="evidence" value="ECO:0007669"/>
    <property type="project" value="TreeGrafter"/>
</dbReference>
<feature type="domain" description="PPIase cyclophilin-type" evidence="7">
    <location>
        <begin position="7"/>
        <end position="166"/>
    </location>
</feature>
<dbReference type="Gene3D" id="2.40.100.10">
    <property type="entry name" value="Cyclophilin-like"/>
    <property type="match status" value="1"/>
</dbReference>
<dbReference type="GO" id="GO:0006457">
    <property type="term" value="P:protein folding"/>
    <property type="evidence" value="ECO:0007669"/>
    <property type="project" value="TreeGrafter"/>
</dbReference>
<dbReference type="GO" id="GO:0003755">
    <property type="term" value="F:peptidyl-prolyl cis-trans isomerase activity"/>
    <property type="evidence" value="ECO:0007669"/>
    <property type="project" value="UniProtKB-UniRule"/>
</dbReference>
<protein>
    <recommendedName>
        <fullName evidence="6">Peptidyl-prolyl cis-trans isomerase</fullName>
        <shortName evidence="6">PPIase</shortName>
        <ecNumber evidence="6">5.2.1.8</ecNumber>
    </recommendedName>
</protein>
<dbReference type="OrthoDB" id="193499at2759"/>
<evidence type="ECO:0000256" key="6">
    <source>
        <dbReference type="RuleBase" id="RU363019"/>
    </source>
</evidence>
<dbReference type="Pfam" id="PF00160">
    <property type="entry name" value="Pro_isomerase"/>
    <property type="match status" value="1"/>
</dbReference>
<evidence type="ECO:0000256" key="1">
    <source>
        <dbReference type="ARBA" id="ARBA00000971"/>
    </source>
</evidence>
<evidence type="ECO:0000256" key="5">
    <source>
        <dbReference type="ARBA" id="ARBA00038340"/>
    </source>
</evidence>
<keyword evidence="4 6" id="KW-0413">Isomerase</keyword>
<comment type="catalytic activity">
    <reaction evidence="1 6">
        <text>[protein]-peptidylproline (omega=180) = [protein]-peptidylproline (omega=0)</text>
        <dbReference type="Rhea" id="RHEA:16237"/>
        <dbReference type="Rhea" id="RHEA-COMP:10747"/>
        <dbReference type="Rhea" id="RHEA-COMP:10748"/>
        <dbReference type="ChEBI" id="CHEBI:83833"/>
        <dbReference type="ChEBI" id="CHEBI:83834"/>
        <dbReference type="EC" id="5.2.1.8"/>
    </reaction>
</comment>
<reference evidence="8" key="1">
    <citation type="journal article" date="2020" name="Nat. Commun.">
        <title>Large-scale genome sequencing of mycorrhizal fungi provides insights into the early evolution of symbiotic traits.</title>
        <authorList>
            <person name="Miyauchi S."/>
            <person name="Kiss E."/>
            <person name="Kuo A."/>
            <person name="Drula E."/>
            <person name="Kohler A."/>
            <person name="Sanchez-Garcia M."/>
            <person name="Morin E."/>
            <person name="Andreopoulos B."/>
            <person name="Barry K.W."/>
            <person name="Bonito G."/>
            <person name="Buee M."/>
            <person name="Carver A."/>
            <person name="Chen C."/>
            <person name="Cichocki N."/>
            <person name="Clum A."/>
            <person name="Culley D."/>
            <person name="Crous P.W."/>
            <person name="Fauchery L."/>
            <person name="Girlanda M."/>
            <person name="Hayes R.D."/>
            <person name="Keri Z."/>
            <person name="LaButti K."/>
            <person name="Lipzen A."/>
            <person name="Lombard V."/>
            <person name="Magnuson J."/>
            <person name="Maillard F."/>
            <person name="Murat C."/>
            <person name="Nolan M."/>
            <person name="Ohm R.A."/>
            <person name="Pangilinan J."/>
            <person name="Pereira M.F."/>
            <person name="Perotto S."/>
            <person name="Peter M."/>
            <person name="Pfister S."/>
            <person name="Riley R."/>
            <person name="Sitrit Y."/>
            <person name="Stielow J.B."/>
            <person name="Szollosi G."/>
            <person name="Zifcakova L."/>
            <person name="Stursova M."/>
            <person name="Spatafora J.W."/>
            <person name="Tedersoo L."/>
            <person name="Vaario L.M."/>
            <person name="Yamada A."/>
            <person name="Yan M."/>
            <person name="Wang P."/>
            <person name="Xu J."/>
            <person name="Bruns T."/>
            <person name="Baldrian P."/>
            <person name="Vilgalys R."/>
            <person name="Dunand C."/>
            <person name="Henrissat B."/>
            <person name="Grigoriev I.V."/>
            <person name="Hibbett D."/>
            <person name="Nagy L.G."/>
            <person name="Martin F.M."/>
        </authorList>
    </citation>
    <scope>NUCLEOTIDE SEQUENCE</scope>
    <source>
        <strain evidence="8">UH-Tt-Lm1</strain>
    </source>
</reference>
<dbReference type="InterPro" id="IPR024936">
    <property type="entry name" value="Cyclophilin-type_PPIase"/>
</dbReference>
<dbReference type="InterPro" id="IPR029000">
    <property type="entry name" value="Cyclophilin-like_dom_sf"/>
</dbReference>
<dbReference type="PANTHER" id="PTHR11071">
    <property type="entry name" value="PEPTIDYL-PROLYL CIS-TRANS ISOMERASE"/>
    <property type="match status" value="1"/>
</dbReference>
<evidence type="ECO:0000256" key="3">
    <source>
        <dbReference type="ARBA" id="ARBA00023110"/>
    </source>
</evidence>
<dbReference type="EMBL" id="WIUZ02000004">
    <property type="protein sequence ID" value="KAF9787780.1"/>
    <property type="molecule type" value="Genomic_DNA"/>
</dbReference>
<keyword evidence="9" id="KW-1185">Reference proteome</keyword>
<gene>
    <name evidence="8" type="ORF">BJ322DRAFT_578830</name>
</gene>
<comment type="similarity">
    <text evidence="5">Belongs to the cyclophilin-type PPIase family. PPIase B subfamily.</text>
</comment>
<dbReference type="EC" id="5.2.1.8" evidence="6"/>
<dbReference type="SUPFAM" id="SSF50891">
    <property type="entry name" value="Cyclophilin-like"/>
    <property type="match status" value="1"/>
</dbReference>
<dbReference type="GO" id="GO:0005737">
    <property type="term" value="C:cytoplasm"/>
    <property type="evidence" value="ECO:0007669"/>
    <property type="project" value="TreeGrafter"/>
</dbReference>
<comment type="function">
    <text evidence="6">PPIases accelerate the folding of proteins. It catalyzes the cis-trans isomerization of proline imidic peptide bonds in oligopeptides.</text>
</comment>
<proteinExistence type="inferred from homology"/>
<organism evidence="8 9">
    <name type="scientific">Thelephora terrestris</name>
    <dbReference type="NCBI Taxonomy" id="56493"/>
    <lineage>
        <taxon>Eukaryota</taxon>
        <taxon>Fungi</taxon>
        <taxon>Dikarya</taxon>
        <taxon>Basidiomycota</taxon>
        <taxon>Agaricomycotina</taxon>
        <taxon>Agaricomycetes</taxon>
        <taxon>Thelephorales</taxon>
        <taxon>Thelephoraceae</taxon>
        <taxon>Thelephora</taxon>
    </lineage>
</organism>
<comment type="caution">
    <text evidence="8">The sequence shown here is derived from an EMBL/GenBank/DDBJ whole genome shotgun (WGS) entry which is preliminary data.</text>
</comment>
<evidence type="ECO:0000313" key="9">
    <source>
        <dbReference type="Proteomes" id="UP000736335"/>
    </source>
</evidence>